<dbReference type="PROSITE" id="PS51352">
    <property type="entry name" value="THIOREDOXIN_2"/>
    <property type="match status" value="1"/>
</dbReference>
<dbReference type="PIRSF" id="PIRSF006402">
    <property type="entry name" value="UCP006402_thioredoxin"/>
    <property type="match status" value="1"/>
</dbReference>
<proteinExistence type="predicted"/>
<keyword evidence="6" id="KW-1185">Reference proteome</keyword>
<dbReference type="EMBL" id="JACIDN010000008">
    <property type="protein sequence ID" value="MBB3904521.1"/>
    <property type="molecule type" value="Genomic_DNA"/>
</dbReference>
<evidence type="ECO:0000313" key="3">
    <source>
        <dbReference type="EMBL" id="GLS45815.1"/>
    </source>
</evidence>
<accession>A0A7W6F8V9</accession>
<dbReference type="SUPFAM" id="SSF48208">
    <property type="entry name" value="Six-hairpin glycosidases"/>
    <property type="match status" value="1"/>
</dbReference>
<reference evidence="3" key="4">
    <citation type="submission" date="2023-01" db="EMBL/GenBank/DDBJ databases">
        <title>Draft genome sequence of Methylobacterium brachythecii strain NBRC 107710.</title>
        <authorList>
            <person name="Sun Q."/>
            <person name="Mori K."/>
        </authorList>
    </citation>
    <scope>NUCLEOTIDE SEQUENCE</scope>
    <source>
        <strain evidence="3">NBRC 107710</strain>
    </source>
</reference>
<dbReference type="InterPro" id="IPR004879">
    <property type="entry name" value="Ssp411-like_TRX"/>
</dbReference>
<reference evidence="6" key="2">
    <citation type="journal article" date="2019" name="Int. J. Syst. Evol. Microbiol.">
        <title>The Global Catalogue of Microorganisms (GCM) 10K type strain sequencing project: providing services to taxonomists for standard genome sequencing and annotation.</title>
        <authorList>
            <consortium name="The Broad Institute Genomics Platform"/>
            <consortium name="The Broad Institute Genome Sequencing Center for Infectious Disease"/>
            <person name="Wu L."/>
            <person name="Ma J."/>
        </authorList>
    </citation>
    <scope>NUCLEOTIDE SEQUENCE [LARGE SCALE GENOMIC DNA]</scope>
    <source>
        <strain evidence="6">NBRC 107710</strain>
    </source>
</reference>
<dbReference type="Pfam" id="PF03190">
    <property type="entry name" value="Thioredox_DsbH"/>
    <property type="match status" value="1"/>
</dbReference>
<dbReference type="PANTHER" id="PTHR42899">
    <property type="entry name" value="SPERMATOGENESIS-ASSOCIATED PROTEIN 20"/>
    <property type="match status" value="1"/>
</dbReference>
<gene>
    <name evidence="3" type="ORF">GCM10007884_38060</name>
    <name evidence="4" type="ORF">GGR33_004044</name>
</gene>
<name>A0A7W6F8V9_9HYPH</name>
<dbReference type="EMBL" id="BSPG01000028">
    <property type="protein sequence ID" value="GLS45815.1"/>
    <property type="molecule type" value="Genomic_DNA"/>
</dbReference>
<dbReference type="InterPro" id="IPR008928">
    <property type="entry name" value="6-hairpin_glycosidase_sf"/>
</dbReference>
<feature type="domain" description="Thioredoxin" evidence="2">
    <location>
        <begin position="14"/>
        <end position="135"/>
    </location>
</feature>
<dbReference type="RefSeq" id="WP_183508465.1">
    <property type="nucleotide sequence ID" value="NZ_BSPG01000028.1"/>
</dbReference>
<organism evidence="4 5">
    <name type="scientific">Methylobacterium brachythecii</name>
    <dbReference type="NCBI Taxonomy" id="1176177"/>
    <lineage>
        <taxon>Bacteria</taxon>
        <taxon>Pseudomonadati</taxon>
        <taxon>Pseudomonadota</taxon>
        <taxon>Alphaproteobacteria</taxon>
        <taxon>Hyphomicrobiales</taxon>
        <taxon>Methylobacteriaceae</taxon>
        <taxon>Methylobacterium</taxon>
    </lineage>
</organism>
<dbReference type="AlphaFoldDB" id="A0A7W6F8V9"/>
<dbReference type="Gene3D" id="1.50.10.10">
    <property type="match status" value="1"/>
</dbReference>
<comment type="caution">
    <text evidence="4">The sequence shown here is derived from an EMBL/GenBank/DDBJ whole genome shotgun (WGS) entry which is preliminary data.</text>
</comment>
<dbReference type="Gene3D" id="3.40.30.10">
    <property type="entry name" value="Glutaredoxin"/>
    <property type="match status" value="1"/>
</dbReference>
<dbReference type="Proteomes" id="UP000517759">
    <property type="component" value="Unassembled WGS sequence"/>
</dbReference>
<sequence>MTKVLAAAVLIAGIMLGGPASAAEPIQWTGWSADLFARAKAQNRLVILDLEAVWCHWCHVMEQKTYANETVSGLISAKFIAVRADQDASPDLSSRYGDWGWPATIVFAPDGTEIAKLRGFVEPERMAALLKAAIEDPTPGPSVSEALKVVPAESHTLGKEQLTALNESYEEAWDEENAGWGQPLKYIDADSFDLAMARAETGDKTAEARARRTLDKGLALIDPVWGGVYQYSDKLDWSSPHFEKIMSFQAQDLRQYSQAYARWHDPKYRDAAAKIAGYLTGFLKSPEGAFYVSQDADLSHEVDGHVYYALGDADRRAKGIPRIDTHLYARENGWAIAGLVAYANAFDDAEALKTAETAARWVQANRALPGSGFRHGTEDRGGPFLGDTLAMGQAFLDLYAATGDRAWLASAQGAGGFIAKTFKDEAGGFNGAAKAESDVLANPPKSLDDQIAIARFLNLLAQYTGSDGERALALHAMRYVAGAVTEIERPLAGALLADRELNAAPTHLTVVGPKGDPAARQLQAAARALPAVYKRLDWWDRGEGRLANPDVDYPELDRPAAFACSGHLCSLPTFTAADLKTAVAQMEEQDRARAAKRATAPAR</sequence>
<dbReference type="GO" id="GO:0005975">
    <property type="term" value="P:carbohydrate metabolic process"/>
    <property type="evidence" value="ECO:0007669"/>
    <property type="project" value="InterPro"/>
</dbReference>
<dbReference type="Proteomes" id="UP001156881">
    <property type="component" value="Unassembled WGS sequence"/>
</dbReference>
<reference evidence="3" key="1">
    <citation type="journal article" date="2014" name="Int. J. Syst. Evol. Microbiol.">
        <title>Complete genome of a new Firmicutes species belonging to the dominant human colonic microbiota ('Ruminococcus bicirculans') reveals two chromosomes and a selective capacity to utilize plant glucans.</title>
        <authorList>
            <consortium name="NISC Comparative Sequencing Program"/>
            <person name="Wegmann U."/>
            <person name="Louis P."/>
            <person name="Goesmann A."/>
            <person name="Henrissat B."/>
            <person name="Duncan S.H."/>
            <person name="Flint H.J."/>
        </authorList>
    </citation>
    <scope>NUCLEOTIDE SEQUENCE</scope>
    <source>
        <strain evidence="3">NBRC 107710</strain>
    </source>
</reference>
<keyword evidence="1" id="KW-0732">Signal</keyword>
<dbReference type="InterPro" id="IPR013766">
    <property type="entry name" value="Thioredoxin_domain"/>
</dbReference>
<feature type="signal peptide" evidence="1">
    <location>
        <begin position="1"/>
        <end position="22"/>
    </location>
</feature>
<evidence type="ECO:0000259" key="2">
    <source>
        <dbReference type="PROSITE" id="PS51352"/>
    </source>
</evidence>
<dbReference type="InterPro" id="IPR036249">
    <property type="entry name" value="Thioredoxin-like_sf"/>
</dbReference>
<evidence type="ECO:0000313" key="5">
    <source>
        <dbReference type="Proteomes" id="UP000517759"/>
    </source>
</evidence>
<feature type="chain" id="PRO_5031506405" description="Thioredoxin domain-containing protein" evidence="1">
    <location>
        <begin position="23"/>
        <end position="603"/>
    </location>
</feature>
<reference evidence="4 5" key="3">
    <citation type="submission" date="2020-08" db="EMBL/GenBank/DDBJ databases">
        <title>Genomic Encyclopedia of Type Strains, Phase IV (KMG-IV): sequencing the most valuable type-strain genomes for metagenomic binning, comparative biology and taxonomic classification.</title>
        <authorList>
            <person name="Goeker M."/>
        </authorList>
    </citation>
    <scope>NUCLEOTIDE SEQUENCE [LARGE SCALE GENOMIC DNA]</scope>
    <source>
        <strain evidence="4 5">DSM 24105</strain>
    </source>
</reference>
<protein>
    <recommendedName>
        <fullName evidence="2">Thioredoxin domain-containing protein</fullName>
    </recommendedName>
</protein>
<evidence type="ECO:0000313" key="6">
    <source>
        <dbReference type="Proteomes" id="UP001156881"/>
    </source>
</evidence>
<dbReference type="InterPro" id="IPR012341">
    <property type="entry name" value="6hp_glycosidase-like_sf"/>
</dbReference>
<evidence type="ECO:0000256" key="1">
    <source>
        <dbReference type="SAM" id="SignalP"/>
    </source>
</evidence>
<dbReference type="InterPro" id="IPR024705">
    <property type="entry name" value="Ssp411"/>
</dbReference>
<dbReference type="SUPFAM" id="SSF52833">
    <property type="entry name" value="Thioredoxin-like"/>
    <property type="match status" value="1"/>
</dbReference>
<dbReference type="PANTHER" id="PTHR42899:SF1">
    <property type="entry name" value="SPERMATOGENESIS-ASSOCIATED PROTEIN 20"/>
    <property type="match status" value="1"/>
</dbReference>
<evidence type="ECO:0000313" key="4">
    <source>
        <dbReference type="EMBL" id="MBB3904521.1"/>
    </source>
</evidence>